<keyword evidence="3" id="KW-0813">Transport</keyword>
<accession>A0A0M7B637</accession>
<dbReference type="InterPro" id="IPR000914">
    <property type="entry name" value="SBP_5_dom"/>
</dbReference>
<dbReference type="AlphaFoldDB" id="A0A0M7B637"/>
<dbReference type="Pfam" id="PF00496">
    <property type="entry name" value="SBP_bac_5"/>
    <property type="match status" value="1"/>
</dbReference>
<evidence type="ECO:0000256" key="2">
    <source>
        <dbReference type="ARBA" id="ARBA00005695"/>
    </source>
</evidence>
<dbReference type="CDD" id="cd08513">
    <property type="entry name" value="PBP2_thermophilic_Hb8_like"/>
    <property type="match status" value="1"/>
</dbReference>
<evidence type="ECO:0000313" key="8">
    <source>
        <dbReference type="Proteomes" id="UP000049455"/>
    </source>
</evidence>
<dbReference type="PANTHER" id="PTHR30290:SF65">
    <property type="entry name" value="MONOACYL PHOSPHATIDYLINOSITOL TETRAMANNOSIDE-BINDING PROTEIN LPQW-RELATED"/>
    <property type="match status" value="1"/>
</dbReference>
<dbReference type="GO" id="GO:0043190">
    <property type="term" value="C:ATP-binding cassette (ABC) transporter complex"/>
    <property type="evidence" value="ECO:0007669"/>
    <property type="project" value="InterPro"/>
</dbReference>
<dbReference type="Gene3D" id="3.10.105.10">
    <property type="entry name" value="Dipeptide-binding Protein, Domain 3"/>
    <property type="match status" value="1"/>
</dbReference>
<proteinExistence type="inferred from homology"/>
<feature type="chain" id="PRO_5005809740" evidence="5">
    <location>
        <begin position="22"/>
        <end position="570"/>
    </location>
</feature>
<protein>
    <submittedName>
        <fullName evidence="7">Oligopeptide-binding protein AppA</fullName>
    </submittedName>
</protein>
<comment type="similarity">
    <text evidence="2">Belongs to the bacterial solute-binding protein 5 family.</text>
</comment>
<dbReference type="Proteomes" id="UP000049455">
    <property type="component" value="Unassembled WGS sequence"/>
</dbReference>
<dbReference type="InterPro" id="IPR039424">
    <property type="entry name" value="SBP_5"/>
</dbReference>
<comment type="subcellular location">
    <subcellularLocation>
        <location evidence="1">Periplasm</location>
    </subcellularLocation>
</comment>
<dbReference type="GO" id="GO:0015833">
    <property type="term" value="P:peptide transport"/>
    <property type="evidence" value="ECO:0007669"/>
    <property type="project" value="TreeGrafter"/>
</dbReference>
<evidence type="ECO:0000256" key="4">
    <source>
        <dbReference type="ARBA" id="ARBA00022729"/>
    </source>
</evidence>
<organism evidence="7 8">
    <name type="scientific">Jannaschia seosinensis</name>
    <dbReference type="NCBI Taxonomy" id="313367"/>
    <lineage>
        <taxon>Bacteria</taxon>
        <taxon>Pseudomonadati</taxon>
        <taxon>Pseudomonadota</taxon>
        <taxon>Alphaproteobacteria</taxon>
        <taxon>Rhodobacterales</taxon>
        <taxon>Roseobacteraceae</taxon>
        <taxon>Jannaschia</taxon>
    </lineage>
</organism>
<evidence type="ECO:0000256" key="5">
    <source>
        <dbReference type="SAM" id="SignalP"/>
    </source>
</evidence>
<evidence type="ECO:0000256" key="1">
    <source>
        <dbReference type="ARBA" id="ARBA00004418"/>
    </source>
</evidence>
<reference evidence="7 8" key="1">
    <citation type="submission" date="2015-09" db="EMBL/GenBank/DDBJ databases">
        <authorList>
            <person name="Jackson K.R."/>
            <person name="Lunt B.L."/>
            <person name="Fisher J.N.B."/>
            <person name="Gardner A.V."/>
            <person name="Bailey M.E."/>
            <person name="Deus L.M."/>
            <person name="Earl A.S."/>
            <person name="Gibby P.D."/>
            <person name="Hartmann K.A."/>
            <person name="Liu J.E."/>
            <person name="Manci A.M."/>
            <person name="Nielsen D.A."/>
            <person name="Solomon M.B."/>
            <person name="Breakwell D.P."/>
            <person name="Burnett S.H."/>
            <person name="Grose J.H."/>
        </authorList>
    </citation>
    <scope>NUCLEOTIDE SEQUENCE [LARGE SCALE GENOMIC DNA]</scope>
    <source>
        <strain evidence="7 8">CECT 7799</strain>
    </source>
</reference>
<dbReference type="GO" id="GO:1904680">
    <property type="term" value="F:peptide transmembrane transporter activity"/>
    <property type="evidence" value="ECO:0007669"/>
    <property type="project" value="TreeGrafter"/>
</dbReference>
<dbReference type="EMBL" id="CYPR01000046">
    <property type="protein sequence ID" value="CUH29514.1"/>
    <property type="molecule type" value="Genomic_DNA"/>
</dbReference>
<dbReference type="PANTHER" id="PTHR30290">
    <property type="entry name" value="PERIPLASMIC BINDING COMPONENT OF ABC TRANSPORTER"/>
    <property type="match status" value="1"/>
</dbReference>
<evidence type="ECO:0000313" key="7">
    <source>
        <dbReference type="EMBL" id="CUH29514.1"/>
    </source>
</evidence>
<evidence type="ECO:0000259" key="6">
    <source>
        <dbReference type="Pfam" id="PF00496"/>
    </source>
</evidence>
<name>A0A0M7B637_9RHOB</name>
<dbReference type="SUPFAM" id="SSF53850">
    <property type="entry name" value="Periplasmic binding protein-like II"/>
    <property type="match status" value="1"/>
</dbReference>
<keyword evidence="8" id="KW-1185">Reference proteome</keyword>
<dbReference type="OrthoDB" id="9803988at2"/>
<evidence type="ECO:0000256" key="3">
    <source>
        <dbReference type="ARBA" id="ARBA00022448"/>
    </source>
</evidence>
<dbReference type="PIRSF" id="PIRSF002741">
    <property type="entry name" value="MppA"/>
    <property type="match status" value="1"/>
</dbReference>
<dbReference type="Gene3D" id="3.40.190.10">
    <property type="entry name" value="Periplasmic binding protein-like II"/>
    <property type="match status" value="1"/>
</dbReference>
<dbReference type="RefSeq" id="WP_055662503.1">
    <property type="nucleotide sequence ID" value="NZ_CYPR01000046.1"/>
</dbReference>
<sequence>MKLSHALMASAAALVPATALAEAHMGERGRDGEVNIIYWQAPSTLNPFLSGGTKDVEAASLIVEPLARFDETGAIQPWLATEVPTVENGGVSEDLKQITWKLRDDVVWSDGTPFTAEDVKFTYEYCTHPEGGCAQITKFEGIESVETPDEHTVVVNFAEPKPYPYTAFTGGESPILQKAQFENCVGAAASSCTEENFNPIGTGPFVVDEFRTNDVISLSANPNFREEGKPAFASVNFKGGGDADAAGRAVMQTGEFDYAWNLQLAPDVIARMEAGGQGQAVAGFGPLLERIMLNNTNPDPSLPPEERSVIRPHPFLGEPAVYNAMSMAIDRPLLVEIGYGQAGRVTCNWVPAPEIYSSTSMTCDEQDLEGAKQMLEQAGWVDTDGDGVREKDGVELRILYQSSTNAVRQDFQALIKEWWEEIGFAVELRNVNSSVFFGGDAGSPDTFQKFYADVEMYANTFNGTDPQAYLANGLCDKAPRPETQWQGENISRFCMEEYDALWNELAETADPLARQSIAKALNDMYVQNGGMIPLVHRGRLSAHANDLGGVKLNVWDSELWNAADWYRISE</sequence>
<dbReference type="FunFam" id="3.10.105.10:FF:000006">
    <property type="entry name" value="Peptide ABC transporter substrate-binding protein"/>
    <property type="match status" value="1"/>
</dbReference>
<dbReference type="GO" id="GO:0030288">
    <property type="term" value="C:outer membrane-bounded periplasmic space"/>
    <property type="evidence" value="ECO:0007669"/>
    <property type="project" value="UniProtKB-ARBA"/>
</dbReference>
<keyword evidence="4 5" id="KW-0732">Signal</keyword>
<feature type="signal peptide" evidence="5">
    <location>
        <begin position="1"/>
        <end position="21"/>
    </location>
</feature>
<dbReference type="STRING" id="313367.JSE7799_00845"/>
<feature type="domain" description="Solute-binding protein family 5" evidence="6">
    <location>
        <begin position="75"/>
        <end position="472"/>
    </location>
</feature>
<gene>
    <name evidence="7" type="primary">appA_1</name>
    <name evidence="7" type="ORF">JSE7799_00845</name>
</gene>
<dbReference type="InterPro" id="IPR030678">
    <property type="entry name" value="Peptide/Ni-bd"/>
</dbReference>